<dbReference type="OrthoDB" id="5997366at2759"/>
<feature type="compositionally biased region" description="Polar residues" evidence="1">
    <location>
        <begin position="172"/>
        <end position="185"/>
    </location>
</feature>
<evidence type="ECO:0000256" key="1">
    <source>
        <dbReference type="SAM" id="MobiDB-lite"/>
    </source>
</evidence>
<protein>
    <submittedName>
        <fullName evidence="2">Uncharacterized protein</fullName>
    </submittedName>
</protein>
<evidence type="ECO:0000313" key="3">
    <source>
        <dbReference type="Proteomes" id="UP001152795"/>
    </source>
</evidence>
<proteinExistence type="predicted"/>
<reference evidence="2" key="1">
    <citation type="submission" date="2020-04" db="EMBL/GenBank/DDBJ databases">
        <authorList>
            <person name="Alioto T."/>
            <person name="Alioto T."/>
            <person name="Gomez Garrido J."/>
        </authorList>
    </citation>
    <scope>NUCLEOTIDE SEQUENCE</scope>
    <source>
        <strain evidence="2">A484AB</strain>
    </source>
</reference>
<organism evidence="2 3">
    <name type="scientific">Paramuricea clavata</name>
    <name type="common">Red gorgonian</name>
    <name type="synonym">Violescent sea-whip</name>
    <dbReference type="NCBI Taxonomy" id="317549"/>
    <lineage>
        <taxon>Eukaryota</taxon>
        <taxon>Metazoa</taxon>
        <taxon>Cnidaria</taxon>
        <taxon>Anthozoa</taxon>
        <taxon>Octocorallia</taxon>
        <taxon>Malacalcyonacea</taxon>
        <taxon>Plexauridae</taxon>
        <taxon>Paramuricea</taxon>
    </lineage>
</organism>
<accession>A0A7D9EL59</accession>
<comment type="caution">
    <text evidence="2">The sequence shown here is derived from an EMBL/GenBank/DDBJ whole genome shotgun (WGS) entry which is preliminary data.</text>
</comment>
<name>A0A7D9EL59_PARCT</name>
<dbReference type="EMBL" id="CACRXK020006976">
    <property type="protein sequence ID" value="CAB4010965.1"/>
    <property type="molecule type" value="Genomic_DNA"/>
</dbReference>
<dbReference type="Proteomes" id="UP001152795">
    <property type="component" value="Unassembled WGS sequence"/>
</dbReference>
<sequence>MTMNKHGIYITGSSPASARLVFLLNFLVCLFFNLNQSEIKRAGKTSSWKWPVDLDYYESSDGRIFFSNEQAIPMLGLNQEISRRGYTRVDKFLAGQGISHSFVCDGVKRRMIGYETFMCLVMGFCGHKVKVDESTEEVVLKLRQCSLSRMHLVKQKKLLQKTDSPPRHYTSRIVQTTPKKVSTNATQTSQCQGQGSSQTEKGTSQSTSVLIDKENMRQLEQKNDGNGGRIFKSRPIAKRCKSQEAVHKEIAESIHHGSKEDFLLGFARTASHKAENVSTDWDGKLSAHDVIEIAKNAYCPTTKKTAYDIMTCDHSVQRFHLDKTYLLNVQDNMNSTEFACDLRRKIPGLLDSAYSVDQLKKTLKKEFSVVLQPQRTATGWRIEPDRLHQCLKYVYRWIPEQEYWRVYGNARTYGKQKSVLLAIGNLNDEQLLNNVQIQSPKELWPLSIFYFQDSRLNLELNLAGEESVGYSSGWLNQWIGQMKDKSHKMYLTGDSMFLDAIADPKLDPKSESGISIYNYETTATKGDVCENTGLR</sequence>
<dbReference type="AlphaFoldDB" id="A0A7D9EL59"/>
<feature type="compositionally biased region" description="Low complexity" evidence="1">
    <location>
        <begin position="186"/>
        <end position="199"/>
    </location>
</feature>
<gene>
    <name evidence="2" type="ORF">PACLA_8A004390</name>
</gene>
<keyword evidence="3" id="KW-1185">Reference proteome</keyword>
<feature type="region of interest" description="Disordered" evidence="1">
    <location>
        <begin position="158"/>
        <end position="207"/>
    </location>
</feature>
<evidence type="ECO:0000313" key="2">
    <source>
        <dbReference type="EMBL" id="CAB4010965.1"/>
    </source>
</evidence>